<dbReference type="InterPro" id="IPR052585">
    <property type="entry name" value="Lipid_raft_assoc_Zn_ADH"/>
</dbReference>
<dbReference type="GO" id="GO:0016491">
    <property type="term" value="F:oxidoreductase activity"/>
    <property type="evidence" value="ECO:0007669"/>
    <property type="project" value="InterPro"/>
</dbReference>
<protein>
    <recommendedName>
        <fullName evidence="1">Enoyl reductase (ER) domain-containing protein</fullName>
    </recommendedName>
</protein>
<dbReference type="InterPro" id="IPR036291">
    <property type="entry name" value="NAD(P)-bd_dom_sf"/>
</dbReference>
<dbReference type="SMART" id="SM00829">
    <property type="entry name" value="PKS_ER"/>
    <property type="match status" value="1"/>
</dbReference>
<dbReference type="GeneID" id="54572549"/>
<dbReference type="EMBL" id="ML993675">
    <property type="protein sequence ID" value="KAF2158389.1"/>
    <property type="molecule type" value="Genomic_DNA"/>
</dbReference>
<dbReference type="OrthoDB" id="3509362at2759"/>
<dbReference type="InterPro" id="IPR013154">
    <property type="entry name" value="ADH-like_N"/>
</dbReference>
<dbReference type="PANTHER" id="PTHR43482:SF1">
    <property type="entry name" value="PROTEIN AST1-RELATED"/>
    <property type="match status" value="1"/>
</dbReference>
<dbReference type="SUPFAM" id="SSF50129">
    <property type="entry name" value="GroES-like"/>
    <property type="match status" value="1"/>
</dbReference>
<feature type="domain" description="Enoyl reductase (ER)" evidence="1">
    <location>
        <begin position="19"/>
        <end position="320"/>
    </location>
</feature>
<gene>
    <name evidence="2" type="ORF">M409DRAFT_71672</name>
</gene>
<name>A0A6A6BXX4_ZASCE</name>
<organism evidence="2 3">
    <name type="scientific">Zasmidium cellare ATCC 36951</name>
    <dbReference type="NCBI Taxonomy" id="1080233"/>
    <lineage>
        <taxon>Eukaryota</taxon>
        <taxon>Fungi</taxon>
        <taxon>Dikarya</taxon>
        <taxon>Ascomycota</taxon>
        <taxon>Pezizomycotina</taxon>
        <taxon>Dothideomycetes</taxon>
        <taxon>Dothideomycetidae</taxon>
        <taxon>Mycosphaerellales</taxon>
        <taxon>Mycosphaerellaceae</taxon>
        <taxon>Zasmidium</taxon>
    </lineage>
</organism>
<dbReference type="InterPro" id="IPR020843">
    <property type="entry name" value="ER"/>
</dbReference>
<sequence>MRAIRIVTSHEDGGDTKKATTQRLVLLTMPVPKETPGTVLVQIKAVAINPSDAANSRGYFPHTTLPRTPGRDWAGIVVSKGHILTGQRVFGTSGRHMGFTFDGPSAEYCAIPEAGLVPLPRSISFTQAATLGVPWTTAYLMLKRVAVSSTDVVLVVGSSGAVGSAACQLAKARGCRIITAARRQFADIDLSEGPGAFGNISTMTSGPGPDVVLDTVGSPELMDLALKSLRVGGRLAYISAPKSYNAQFSFDMKSLYRTEKSIVGCNSLQHDIKEMNDILRELAPSFGSRGTYSMPDPDEITAVGMDRALEMYEQTFMIGV</sequence>
<dbReference type="PANTHER" id="PTHR43482">
    <property type="entry name" value="PROTEIN AST1-RELATED"/>
    <property type="match status" value="1"/>
</dbReference>
<dbReference type="RefSeq" id="XP_033659278.1">
    <property type="nucleotide sequence ID" value="XM_033819277.1"/>
</dbReference>
<dbReference type="InterPro" id="IPR013149">
    <property type="entry name" value="ADH-like_C"/>
</dbReference>
<dbReference type="InterPro" id="IPR011032">
    <property type="entry name" value="GroES-like_sf"/>
</dbReference>
<dbReference type="CDD" id="cd05188">
    <property type="entry name" value="MDR"/>
    <property type="match status" value="1"/>
</dbReference>
<dbReference type="AlphaFoldDB" id="A0A6A6BXX4"/>
<dbReference type="Pfam" id="PF08240">
    <property type="entry name" value="ADH_N"/>
    <property type="match status" value="1"/>
</dbReference>
<evidence type="ECO:0000313" key="2">
    <source>
        <dbReference type="EMBL" id="KAF2158389.1"/>
    </source>
</evidence>
<dbReference type="Pfam" id="PF00107">
    <property type="entry name" value="ADH_zinc_N"/>
    <property type="match status" value="1"/>
</dbReference>
<evidence type="ECO:0000313" key="3">
    <source>
        <dbReference type="Proteomes" id="UP000799537"/>
    </source>
</evidence>
<keyword evidence="3" id="KW-1185">Reference proteome</keyword>
<dbReference type="SUPFAM" id="SSF51735">
    <property type="entry name" value="NAD(P)-binding Rossmann-fold domains"/>
    <property type="match status" value="1"/>
</dbReference>
<dbReference type="Gene3D" id="3.90.180.10">
    <property type="entry name" value="Medium-chain alcohol dehydrogenases, catalytic domain"/>
    <property type="match status" value="1"/>
</dbReference>
<accession>A0A6A6BXX4</accession>
<evidence type="ECO:0000259" key="1">
    <source>
        <dbReference type="SMART" id="SM00829"/>
    </source>
</evidence>
<reference evidence="2" key="1">
    <citation type="journal article" date="2020" name="Stud. Mycol.">
        <title>101 Dothideomycetes genomes: a test case for predicting lifestyles and emergence of pathogens.</title>
        <authorList>
            <person name="Haridas S."/>
            <person name="Albert R."/>
            <person name="Binder M."/>
            <person name="Bloem J."/>
            <person name="Labutti K."/>
            <person name="Salamov A."/>
            <person name="Andreopoulos B."/>
            <person name="Baker S."/>
            <person name="Barry K."/>
            <person name="Bills G."/>
            <person name="Bluhm B."/>
            <person name="Cannon C."/>
            <person name="Castanera R."/>
            <person name="Culley D."/>
            <person name="Daum C."/>
            <person name="Ezra D."/>
            <person name="Gonzalez J."/>
            <person name="Henrissat B."/>
            <person name="Kuo A."/>
            <person name="Liang C."/>
            <person name="Lipzen A."/>
            <person name="Lutzoni F."/>
            <person name="Magnuson J."/>
            <person name="Mondo S."/>
            <person name="Nolan M."/>
            <person name="Ohm R."/>
            <person name="Pangilinan J."/>
            <person name="Park H.-J."/>
            <person name="Ramirez L."/>
            <person name="Alfaro M."/>
            <person name="Sun H."/>
            <person name="Tritt A."/>
            <person name="Yoshinaga Y."/>
            <person name="Zwiers L.-H."/>
            <person name="Turgeon B."/>
            <person name="Goodwin S."/>
            <person name="Spatafora J."/>
            <person name="Crous P."/>
            <person name="Grigoriev I."/>
        </authorList>
    </citation>
    <scope>NUCLEOTIDE SEQUENCE</scope>
    <source>
        <strain evidence="2">ATCC 36951</strain>
    </source>
</reference>
<proteinExistence type="predicted"/>
<dbReference type="Proteomes" id="UP000799537">
    <property type="component" value="Unassembled WGS sequence"/>
</dbReference>